<protein>
    <submittedName>
        <fullName evidence="5">4'-phosphopantetheinyl transferase superfamily protein</fullName>
    </submittedName>
</protein>
<accession>A0ABT6ASK0</accession>
<dbReference type="RefSeq" id="WP_276266166.1">
    <property type="nucleotide sequence ID" value="NZ_JARJLM010000351.1"/>
</dbReference>
<evidence type="ECO:0000313" key="5">
    <source>
        <dbReference type="EMBL" id="MDF3835363.1"/>
    </source>
</evidence>
<feature type="domain" description="4'-phosphopantetheinyl transferase" evidence="3">
    <location>
        <begin position="115"/>
        <end position="220"/>
    </location>
</feature>
<dbReference type="GO" id="GO:0016740">
    <property type="term" value="F:transferase activity"/>
    <property type="evidence" value="ECO:0007669"/>
    <property type="project" value="UniProtKB-KW"/>
</dbReference>
<evidence type="ECO:0000259" key="4">
    <source>
        <dbReference type="Pfam" id="PF22624"/>
    </source>
</evidence>
<organism evidence="5 6">
    <name type="scientific">Cupriavidus basilensis</name>
    <dbReference type="NCBI Taxonomy" id="68895"/>
    <lineage>
        <taxon>Bacteria</taxon>
        <taxon>Pseudomonadati</taxon>
        <taxon>Pseudomonadota</taxon>
        <taxon>Betaproteobacteria</taxon>
        <taxon>Burkholderiales</taxon>
        <taxon>Burkholderiaceae</taxon>
        <taxon>Cupriavidus</taxon>
    </lineage>
</organism>
<dbReference type="InterPro" id="IPR055066">
    <property type="entry name" value="AASDHPPT_N"/>
</dbReference>
<reference evidence="5 6" key="1">
    <citation type="submission" date="2023-03" db="EMBL/GenBank/DDBJ databases">
        <title>Draft assemblies of triclosan tolerant bacteria isolated from returned activated sludge.</title>
        <authorList>
            <person name="Van Hamelsveld S."/>
        </authorList>
    </citation>
    <scope>NUCLEOTIDE SEQUENCE [LARGE SCALE GENOMIC DNA]</scope>
    <source>
        <strain evidence="5 6">GW210010_S58</strain>
    </source>
</reference>
<gene>
    <name evidence="5" type="ORF">P3W85_20735</name>
</gene>
<dbReference type="InterPro" id="IPR037143">
    <property type="entry name" value="4-PPantetheinyl_Trfase_dom_sf"/>
</dbReference>
<name>A0ABT6ASK0_9BURK</name>
<comment type="caution">
    <text evidence="5">The sequence shown here is derived from an EMBL/GenBank/DDBJ whole genome shotgun (WGS) entry which is preliminary data.</text>
</comment>
<keyword evidence="6" id="KW-1185">Reference proteome</keyword>
<dbReference type="Pfam" id="PF22624">
    <property type="entry name" value="AASDHPPT_N"/>
    <property type="match status" value="1"/>
</dbReference>
<dbReference type="Pfam" id="PF01648">
    <property type="entry name" value="ACPS"/>
    <property type="match status" value="1"/>
</dbReference>
<dbReference type="PANTHER" id="PTHR12215">
    <property type="entry name" value="PHOSPHOPANTETHEINE TRANSFERASE"/>
    <property type="match status" value="1"/>
</dbReference>
<dbReference type="InterPro" id="IPR050559">
    <property type="entry name" value="P-Pant_transferase_sf"/>
</dbReference>
<dbReference type="SUPFAM" id="SSF56214">
    <property type="entry name" value="4'-phosphopantetheinyl transferase"/>
    <property type="match status" value="2"/>
</dbReference>
<comment type="similarity">
    <text evidence="1">Belongs to the P-Pant transferase superfamily. Gsp/Sfp/HetI/AcpT family.</text>
</comment>
<evidence type="ECO:0000313" key="6">
    <source>
        <dbReference type="Proteomes" id="UP001216674"/>
    </source>
</evidence>
<evidence type="ECO:0000256" key="2">
    <source>
        <dbReference type="ARBA" id="ARBA00022679"/>
    </source>
</evidence>
<sequence>MKDLPETDHPQVWRVHVPDALPWLDALHGLLSAEEQARVARLRSAAGRHQSILARGILRKLLGERLEIDGRDVVFRFGPHGKPELARPEHANTLRFNVSHSGAWVLIAIARGQDVGLDVEYMNERTTIALLAERIMTAAERRRFLALDDAGRKRMFFGLWACKEAYVKAIGAGLSLPPDQIEFDAGTEGPPTLLRAYGETAPGRWALAILDMPPDYAAALMVDGPTCIPAYRDTCL</sequence>
<evidence type="ECO:0000259" key="3">
    <source>
        <dbReference type="Pfam" id="PF01648"/>
    </source>
</evidence>
<evidence type="ECO:0000256" key="1">
    <source>
        <dbReference type="ARBA" id="ARBA00010990"/>
    </source>
</evidence>
<dbReference type="EMBL" id="JARJLM010000351">
    <property type="protein sequence ID" value="MDF3835363.1"/>
    <property type="molecule type" value="Genomic_DNA"/>
</dbReference>
<dbReference type="InterPro" id="IPR008278">
    <property type="entry name" value="4-PPantetheinyl_Trfase_dom"/>
</dbReference>
<proteinExistence type="inferred from homology"/>
<keyword evidence="2 5" id="KW-0808">Transferase</keyword>
<dbReference type="Gene3D" id="3.90.470.20">
    <property type="entry name" value="4'-phosphopantetheinyl transferase domain"/>
    <property type="match status" value="2"/>
</dbReference>
<dbReference type="Proteomes" id="UP001216674">
    <property type="component" value="Unassembled WGS sequence"/>
</dbReference>
<dbReference type="PANTHER" id="PTHR12215:SF10">
    <property type="entry name" value="L-AMINOADIPATE-SEMIALDEHYDE DEHYDROGENASE-PHOSPHOPANTETHEINYL TRANSFERASE"/>
    <property type="match status" value="1"/>
</dbReference>
<feature type="domain" description="4'-phosphopantetheinyl transferase N-terminal" evidence="4">
    <location>
        <begin position="23"/>
        <end position="108"/>
    </location>
</feature>